<dbReference type="WBParaSite" id="MhA1_Contig142.frz3.gene7">
    <property type="protein sequence ID" value="MhA1_Contig142.frz3.gene7"/>
    <property type="gene ID" value="MhA1_Contig142.frz3.gene7"/>
</dbReference>
<proteinExistence type="predicted"/>
<evidence type="ECO:0000313" key="5">
    <source>
        <dbReference type="Proteomes" id="UP000095281"/>
    </source>
</evidence>
<evidence type="ECO:0000256" key="2">
    <source>
        <dbReference type="SAM" id="MobiDB-lite"/>
    </source>
</evidence>
<evidence type="ECO:0000313" key="6">
    <source>
        <dbReference type="WBParaSite" id="MhA1_Contig142.frz3.gene7"/>
    </source>
</evidence>
<dbReference type="PANTHER" id="PTHR24637">
    <property type="entry name" value="COLLAGEN"/>
    <property type="match status" value="1"/>
</dbReference>
<keyword evidence="5" id="KW-1185">Reference proteome</keyword>
<dbReference type="InterPro" id="IPR002486">
    <property type="entry name" value="Col_cuticle_N"/>
</dbReference>
<dbReference type="OMA" id="PGANGIM"/>
<dbReference type="GO" id="GO:0042302">
    <property type="term" value="F:structural constituent of cuticle"/>
    <property type="evidence" value="ECO:0007669"/>
    <property type="project" value="InterPro"/>
</dbReference>
<protein>
    <submittedName>
        <fullName evidence="6">Col_cuticle_N domain-containing protein</fullName>
    </submittedName>
</protein>
<keyword evidence="3" id="KW-1133">Transmembrane helix</keyword>
<feature type="compositionally biased region" description="Polar residues" evidence="2">
    <location>
        <begin position="90"/>
        <end position="101"/>
    </location>
</feature>
<feature type="region of interest" description="Disordered" evidence="2">
    <location>
        <begin position="80"/>
        <end position="101"/>
    </location>
</feature>
<feature type="transmembrane region" description="Helical" evidence="3">
    <location>
        <begin position="20"/>
        <end position="44"/>
    </location>
</feature>
<reference evidence="6" key="1">
    <citation type="submission" date="2016-11" db="UniProtKB">
        <authorList>
            <consortium name="WormBaseParasite"/>
        </authorList>
    </citation>
    <scope>IDENTIFICATION</scope>
</reference>
<evidence type="ECO:0000256" key="3">
    <source>
        <dbReference type="SAM" id="Phobius"/>
    </source>
</evidence>
<accession>A0A1I8B5J1</accession>
<sequence>MNNDDKEEYSNTSPTLLKFIVKAGILASTLTLAGIVLIVPMILLQANQLKSNIEERAIKFKQNSDRAWKQMINEKMIIQHKAGNEDETSSRSFRSPRHQQSCQGCHSLTCQTGLPGPSGPSGTDGAPGETGKQGPTGDDGFDVQLQPEADMPCVICPAGPPGQRGPQGERGMSGEQGIYGEQGPPGKSGMDGPHGREGPPGNLGTKGPYGRKGPIGDQVISGPIGSQGKASRDTGMPGKPGIIGPPGPPGANGIMGENGMVGTPGEPGEPASYCPSDCGVSHIKAPSFAMEISEPSPPSYGEREKPATEVLFRRRSQKKKQ</sequence>
<dbReference type="InterPro" id="IPR008160">
    <property type="entry name" value="Collagen"/>
</dbReference>
<name>A0A1I8B5J1_MELHA</name>
<dbReference type="Pfam" id="PF01391">
    <property type="entry name" value="Collagen"/>
    <property type="match status" value="1"/>
</dbReference>
<evidence type="ECO:0000259" key="4">
    <source>
        <dbReference type="SMART" id="SM01088"/>
    </source>
</evidence>
<keyword evidence="1" id="KW-0677">Repeat</keyword>
<dbReference type="PANTHER" id="PTHR24637:SF334">
    <property type="entry name" value="NEMATODE CUTICLE COLLAGEN N-TERMINAL DOMAIN-CONTAINING PROTEIN"/>
    <property type="match status" value="1"/>
</dbReference>
<dbReference type="AlphaFoldDB" id="A0A1I8B5J1"/>
<organism evidence="5 6">
    <name type="scientific">Meloidogyne hapla</name>
    <name type="common">Root-knot nematode worm</name>
    <dbReference type="NCBI Taxonomy" id="6305"/>
    <lineage>
        <taxon>Eukaryota</taxon>
        <taxon>Metazoa</taxon>
        <taxon>Ecdysozoa</taxon>
        <taxon>Nematoda</taxon>
        <taxon>Chromadorea</taxon>
        <taxon>Rhabditida</taxon>
        <taxon>Tylenchina</taxon>
        <taxon>Tylenchomorpha</taxon>
        <taxon>Tylenchoidea</taxon>
        <taxon>Meloidogynidae</taxon>
        <taxon>Meloidogyninae</taxon>
        <taxon>Meloidogyne</taxon>
    </lineage>
</organism>
<evidence type="ECO:0000256" key="1">
    <source>
        <dbReference type="ARBA" id="ARBA00022737"/>
    </source>
</evidence>
<dbReference type="Proteomes" id="UP000095281">
    <property type="component" value="Unplaced"/>
</dbReference>
<feature type="region of interest" description="Disordered" evidence="2">
    <location>
        <begin position="113"/>
        <end position="321"/>
    </location>
</feature>
<feature type="compositionally biased region" description="Low complexity" evidence="2">
    <location>
        <begin position="113"/>
        <end position="127"/>
    </location>
</feature>
<dbReference type="Pfam" id="PF01484">
    <property type="entry name" value="Col_cuticle_N"/>
    <property type="match status" value="1"/>
</dbReference>
<dbReference type="SMART" id="SM01088">
    <property type="entry name" value="Col_cuticle_N"/>
    <property type="match status" value="1"/>
</dbReference>
<keyword evidence="3" id="KW-0812">Transmembrane</keyword>
<feature type="domain" description="Nematode cuticle collagen N-terminal" evidence="4">
    <location>
        <begin position="19"/>
        <end position="71"/>
    </location>
</feature>
<keyword evidence="3" id="KW-0472">Membrane</keyword>